<accession>A0A4Z0D5H5</accession>
<dbReference type="CDD" id="cd07182">
    <property type="entry name" value="RNase_HII_bacteria_HII_like"/>
    <property type="match status" value="1"/>
</dbReference>
<keyword evidence="10 12" id="KW-0378">Hydrolase</keyword>
<feature type="binding site" evidence="12">
    <location>
        <position position="111"/>
    </location>
    <ligand>
        <name>a divalent metal cation</name>
        <dbReference type="ChEBI" id="CHEBI:60240"/>
    </ligand>
</feature>
<protein>
    <recommendedName>
        <fullName evidence="13">Ribonuclease</fullName>
        <ecNumber evidence="13">3.1.26.4</ecNumber>
    </recommendedName>
</protein>
<dbReference type="NCBIfam" id="NF000595">
    <property type="entry name" value="PRK00015.1-3"/>
    <property type="match status" value="1"/>
</dbReference>
<name>A0A4Z0D5H5_9FIRM</name>
<dbReference type="EC" id="3.1.26.4" evidence="13"/>
<dbReference type="PANTHER" id="PTHR10954">
    <property type="entry name" value="RIBONUCLEASE H2 SUBUNIT A"/>
    <property type="match status" value="1"/>
</dbReference>
<dbReference type="GO" id="GO:0043137">
    <property type="term" value="P:DNA replication, removal of RNA primer"/>
    <property type="evidence" value="ECO:0007669"/>
    <property type="project" value="TreeGrafter"/>
</dbReference>
<keyword evidence="11" id="KW-0464">Manganese</keyword>
<evidence type="ECO:0000256" key="8">
    <source>
        <dbReference type="ARBA" id="ARBA00022723"/>
    </source>
</evidence>
<comment type="function">
    <text evidence="3 13">Endonuclease that specifically degrades the RNA of RNA-DNA hybrids.</text>
</comment>
<reference evidence="15 16" key="1">
    <citation type="submission" date="2019-03" db="EMBL/GenBank/DDBJ databases">
        <title>Draft genome sequence data and analysis of a Fermenting Bacterium, Soehngenia longevitae strain 1933PT, isolated from petroleum reservoir in Azerbaijan.</title>
        <authorList>
            <person name="Grouzdev D.S."/>
            <person name="Bidzhieva S.K."/>
            <person name="Sokolova D.S."/>
            <person name="Tourova T.P."/>
            <person name="Poltaraus A.B."/>
            <person name="Nazina T.N."/>
        </authorList>
    </citation>
    <scope>NUCLEOTIDE SEQUENCE [LARGE SCALE GENOMIC DNA]</scope>
    <source>
        <strain evidence="15 16">1933P</strain>
    </source>
</reference>
<dbReference type="EMBL" id="SRIB01000009">
    <property type="protein sequence ID" value="TFZ39833.1"/>
    <property type="molecule type" value="Genomic_DNA"/>
</dbReference>
<dbReference type="Gene3D" id="3.30.420.10">
    <property type="entry name" value="Ribonuclease H-like superfamily/Ribonuclease H"/>
    <property type="match status" value="1"/>
</dbReference>
<comment type="catalytic activity">
    <reaction evidence="1 12 13">
        <text>Endonucleolytic cleavage to 5'-phosphomonoester.</text>
        <dbReference type="EC" id="3.1.26.4"/>
    </reaction>
</comment>
<feature type="binding site" evidence="12">
    <location>
        <position position="20"/>
    </location>
    <ligand>
        <name>a divalent metal cation</name>
        <dbReference type="ChEBI" id="CHEBI:60240"/>
    </ligand>
</feature>
<dbReference type="PANTHER" id="PTHR10954:SF18">
    <property type="entry name" value="RIBONUCLEASE HII"/>
    <property type="match status" value="1"/>
</dbReference>
<dbReference type="Proteomes" id="UP000298381">
    <property type="component" value="Unassembled WGS sequence"/>
</dbReference>
<comment type="similarity">
    <text evidence="5 13">Belongs to the RNase HII family.</text>
</comment>
<proteinExistence type="inferred from homology"/>
<dbReference type="GO" id="GO:0003723">
    <property type="term" value="F:RNA binding"/>
    <property type="evidence" value="ECO:0007669"/>
    <property type="project" value="UniProtKB-UniRule"/>
</dbReference>
<evidence type="ECO:0000256" key="11">
    <source>
        <dbReference type="ARBA" id="ARBA00023211"/>
    </source>
</evidence>
<evidence type="ECO:0000256" key="5">
    <source>
        <dbReference type="ARBA" id="ARBA00007383"/>
    </source>
</evidence>
<dbReference type="InterPro" id="IPR036397">
    <property type="entry name" value="RNaseH_sf"/>
</dbReference>
<dbReference type="RefSeq" id="WP_135271385.1">
    <property type="nucleotide sequence ID" value="NZ_SRIB01000009.1"/>
</dbReference>
<dbReference type="InterPro" id="IPR022898">
    <property type="entry name" value="RNase_HII"/>
</dbReference>
<evidence type="ECO:0000256" key="3">
    <source>
        <dbReference type="ARBA" id="ARBA00004065"/>
    </source>
</evidence>
<evidence type="ECO:0000313" key="15">
    <source>
        <dbReference type="EMBL" id="TFZ39833.1"/>
    </source>
</evidence>
<dbReference type="GO" id="GO:0004523">
    <property type="term" value="F:RNA-DNA hybrid ribonuclease activity"/>
    <property type="evidence" value="ECO:0007669"/>
    <property type="project" value="UniProtKB-UniRule"/>
</dbReference>
<dbReference type="AlphaFoldDB" id="A0A4Z0D5H5"/>
<dbReference type="InterPro" id="IPR001352">
    <property type="entry name" value="RNase_HII/HIII"/>
</dbReference>
<dbReference type="PROSITE" id="PS51975">
    <property type="entry name" value="RNASE_H_2"/>
    <property type="match status" value="1"/>
</dbReference>
<dbReference type="InterPro" id="IPR024567">
    <property type="entry name" value="RNase_HII/HIII_dom"/>
</dbReference>
<evidence type="ECO:0000256" key="2">
    <source>
        <dbReference type="ARBA" id="ARBA00001946"/>
    </source>
</evidence>
<dbReference type="GO" id="GO:0005737">
    <property type="term" value="C:cytoplasm"/>
    <property type="evidence" value="ECO:0007669"/>
    <property type="project" value="UniProtKB-SubCell"/>
</dbReference>
<dbReference type="SUPFAM" id="SSF53098">
    <property type="entry name" value="Ribonuclease H-like"/>
    <property type="match status" value="1"/>
</dbReference>
<evidence type="ECO:0000256" key="1">
    <source>
        <dbReference type="ARBA" id="ARBA00000077"/>
    </source>
</evidence>
<feature type="domain" description="RNase H type-2" evidence="14">
    <location>
        <begin position="14"/>
        <end position="204"/>
    </location>
</feature>
<keyword evidence="9 12" id="KW-0255">Endonuclease</keyword>
<keyword evidence="8 12" id="KW-0479">Metal-binding</keyword>
<comment type="cofactor">
    <cofactor evidence="12">
        <name>Mn(2+)</name>
        <dbReference type="ChEBI" id="CHEBI:29035"/>
    </cofactor>
    <cofactor evidence="12">
        <name>Mg(2+)</name>
        <dbReference type="ChEBI" id="CHEBI:18420"/>
    </cofactor>
    <text evidence="12">Manganese or magnesium. Binds 1 divalent metal ion per monomer in the absence of substrate. May bind a second metal ion after substrate binding.</text>
</comment>
<dbReference type="GO" id="GO:0032299">
    <property type="term" value="C:ribonuclease H2 complex"/>
    <property type="evidence" value="ECO:0007669"/>
    <property type="project" value="TreeGrafter"/>
</dbReference>
<keyword evidence="16" id="KW-1185">Reference proteome</keyword>
<dbReference type="InterPro" id="IPR012337">
    <property type="entry name" value="RNaseH-like_sf"/>
</dbReference>
<evidence type="ECO:0000256" key="9">
    <source>
        <dbReference type="ARBA" id="ARBA00022759"/>
    </source>
</evidence>
<evidence type="ECO:0000256" key="7">
    <source>
        <dbReference type="ARBA" id="ARBA00022722"/>
    </source>
</evidence>
<feature type="binding site" evidence="12">
    <location>
        <position position="21"/>
    </location>
    <ligand>
        <name>a divalent metal cation</name>
        <dbReference type="ChEBI" id="CHEBI:60240"/>
    </ligand>
</feature>
<evidence type="ECO:0000256" key="12">
    <source>
        <dbReference type="PROSITE-ProRule" id="PRU01319"/>
    </source>
</evidence>
<dbReference type="GO" id="GO:0006298">
    <property type="term" value="P:mismatch repair"/>
    <property type="evidence" value="ECO:0007669"/>
    <property type="project" value="TreeGrafter"/>
</dbReference>
<sequence>MNQIELELYEKGYNYIIGVDEVGRGSLFGDVTACALILPKYFYILDVKDSKKLSPKKREYLNEIIISNCVGYSISCVDNNTIDKINIKQATRLAMKYAITNLLQKTKISTDKIIAIVDAERLDLSIDQISLNHADDLVHHVSCASIVAKVYRDRLCNEWDKLYPQYKLYKNKGYGTAEHIELIKKYGASDMHRKSFLNNILRTN</sequence>
<evidence type="ECO:0000259" key="14">
    <source>
        <dbReference type="PROSITE" id="PS51975"/>
    </source>
</evidence>
<dbReference type="Pfam" id="PF01351">
    <property type="entry name" value="RNase_HII"/>
    <property type="match status" value="1"/>
</dbReference>
<comment type="caution">
    <text evidence="15">The sequence shown here is derived from an EMBL/GenBank/DDBJ whole genome shotgun (WGS) entry which is preliminary data.</text>
</comment>
<comment type="cofactor">
    <cofactor evidence="2">
        <name>Mg(2+)</name>
        <dbReference type="ChEBI" id="CHEBI:18420"/>
    </cofactor>
</comment>
<evidence type="ECO:0000256" key="6">
    <source>
        <dbReference type="ARBA" id="ARBA00022490"/>
    </source>
</evidence>
<keyword evidence="6" id="KW-0963">Cytoplasm</keyword>
<evidence type="ECO:0000256" key="13">
    <source>
        <dbReference type="RuleBase" id="RU003515"/>
    </source>
</evidence>
<comment type="subcellular location">
    <subcellularLocation>
        <location evidence="4">Cytoplasm</location>
    </subcellularLocation>
</comment>
<keyword evidence="7 12" id="KW-0540">Nuclease</keyword>
<evidence type="ECO:0000256" key="10">
    <source>
        <dbReference type="ARBA" id="ARBA00022801"/>
    </source>
</evidence>
<gene>
    <name evidence="15" type="ORF">E4100_07310</name>
</gene>
<dbReference type="GO" id="GO:0046872">
    <property type="term" value="F:metal ion binding"/>
    <property type="evidence" value="ECO:0007669"/>
    <property type="project" value="UniProtKB-KW"/>
</dbReference>
<dbReference type="OrthoDB" id="9803420at2"/>
<evidence type="ECO:0000256" key="4">
    <source>
        <dbReference type="ARBA" id="ARBA00004496"/>
    </source>
</evidence>
<organism evidence="15 16">
    <name type="scientific">Soehngenia longivitae</name>
    <dbReference type="NCBI Taxonomy" id="2562294"/>
    <lineage>
        <taxon>Bacteria</taxon>
        <taxon>Bacillati</taxon>
        <taxon>Bacillota</taxon>
        <taxon>Tissierellia</taxon>
        <taxon>Tissierellales</taxon>
        <taxon>Tissierellaceae</taxon>
        <taxon>Soehngenia</taxon>
    </lineage>
</organism>
<evidence type="ECO:0000313" key="16">
    <source>
        <dbReference type="Proteomes" id="UP000298381"/>
    </source>
</evidence>